<protein>
    <submittedName>
        <fullName evidence="1">Uncharacterized protein</fullName>
    </submittedName>
</protein>
<sequence>MEERSQQVSMMPEIYTKASIIIAWFGEEDEYTVPEIRLLYGLFNLRDWPPLLYTAMVGANVGRTRDRPGEERSSCLWPLHGVWSQSEWDPLTRGVPFVYPFVHREKVWGHQPTLDKVYGILGLHRGFGITPQLEVRYRGMTVCDLYMLATELIYKKRRNLEFLGSVEANQSIDRIRRFNLPSWAPEFTLPVNYLPIFGDGRYAPRRTDKVDVSRERSETFAFTGGSQSCCEFDFKTKTITVLGFRVDTIRRIESSFMDLKNSKADHAVRMAHTVTYGKPICQLPPAGVEESKLEKIWDYFLGHECSQARTWINAKRIGVESNFPPPLVNLQAFQTTEMGLCGATDAAIRPKDRIRGLLGLGVPCILRQHNDSWRFVGLSGIVDLEVMRGSLMEGLKTGAFTLEKFTIG</sequence>
<organism evidence="1 2">
    <name type="scientific">Lasiodiplodia mahajangana</name>
    <dbReference type="NCBI Taxonomy" id="1108764"/>
    <lineage>
        <taxon>Eukaryota</taxon>
        <taxon>Fungi</taxon>
        <taxon>Dikarya</taxon>
        <taxon>Ascomycota</taxon>
        <taxon>Pezizomycotina</taxon>
        <taxon>Dothideomycetes</taxon>
        <taxon>Dothideomycetes incertae sedis</taxon>
        <taxon>Botryosphaeriales</taxon>
        <taxon>Botryosphaeriaceae</taxon>
        <taxon>Lasiodiplodia</taxon>
    </lineage>
</organism>
<keyword evidence="2" id="KW-1185">Reference proteome</keyword>
<name>A0ACC2JXZ3_9PEZI</name>
<proteinExistence type="predicted"/>
<accession>A0ACC2JXZ3</accession>
<reference evidence="1" key="1">
    <citation type="submission" date="2022-12" db="EMBL/GenBank/DDBJ databases">
        <title>Genome Sequence of Lasiodiplodia mahajangana.</title>
        <authorList>
            <person name="Buettner E."/>
        </authorList>
    </citation>
    <scope>NUCLEOTIDE SEQUENCE</scope>
    <source>
        <strain evidence="1">VT137</strain>
    </source>
</reference>
<dbReference type="Proteomes" id="UP001153332">
    <property type="component" value="Unassembled WGS sequence"/>
</dbReference>
<evidence type="ECO:0000313" key="1">
    <source>
        <dbReference type="EMBL" id="KAJ8132299.1"/>
    </source>
</evidence>
<dbReference type="EMBL" id="JAPUUL010000152">
    <property type="protein sequence ID" value="KAJ8132299.1"/>
    <property type="molecule type" value="Genomic_DNA"/>
</dbReference>
<gene>
    <name evidence="1" type="ORF">O1611_g1323</name>
</gene>
<evidence type="ECO:0000313" key="2">
    <source>
        <dbReference type="Proteomes" id="UP001153332"/>
    </source>
</evidence>
<comment type="caution">
    <text evidence="1">The sequence shown here is derived from an EMBL/GenBank/DDBJ whole genome shotgun (WGS) entry which is preliminary data.</text>
</comment>